<sequence>MEAAKAYTVTKWEHFMNFLDNEDLGVCHYLASNEVANEKWEQCHFIARKYSIMTSNNSKSFNAVDFKLRKFPIRKLLEFSRGRMQQWFYKRHVATAGMFNILATNVEKQLVDIHAAQL</sequence>
<protein>
    <recommendedName>
        <fullName evidence="3">Protein FAR1-RELATED SEQUENCE</fullName>
    </recommendedName>
</protein>
<dbReference type="STRING" id="3476.A0A2P5C4P6"/>
<dbReference type="OrthoDB" id="1895122at2759"/>
<comment type="caution">
    <text evidence="1">The sequence shown here is derived from an EMBL/GenBank/DDBJ whole genome shotgun (WGS) entry which is preliminary data.</text>
</comment>
<evidence type="ECO:0008006" key="3">
    <source>
        <dbReference type="Google" id="ProtNLM"/>
    </source>
</evidence>
<proteinExistence type="predicted"/>
<dbReference type="AlphaFoldDB" id="A0A2P5C4P6"/>
<accession>A0A2P5C4P6</accession>
<organism evidence="1 2">
    <name type="scientific">Parasponia andersonii</name>
    <name type="common">Sponia andersonii</name>
    <dbReference type="NCBI Taxonomy" id="3476"/>
    <lineage>
        <taxon>Eukaryota</taxon>
        <taxon>Viridiplantae</taxon>
        <taxon>Streptophyta</taxon>
        <taxon>Embryophyta</taxon>
        <taxon>Tracheophyta</taxon>
        <taxon>Spermatophyta</taxon>
        <taxon>Magnoliopsida</taxon>
        <taxon>eudicotyledons</taxon>
        <taxon>Gunneridae</taxon>
        <taxon>Pentapetalae</taxon>
        <taxon>rosids</taxon>
        <taxon>fabids</taxon>
        <taxon>Rosales</taxon>
        <taxon>Cannabaceae</taxon>
        <taxon>Parasponia</taxon>
    </lineage>
</organism>
<name>A0A2P5C4P6_PARAD</name>
<dbReference type="Proteomes" id="UP000237105">
    <property type="component" value="Unassembled WGS sequence"/>
</dbReference>
<reference evidence="2" key="1">
    <citation type="submission" date="2016-06" db="EMBL/GenBank/DDBJ databases">
        <title>Parallel loss of symbiosis genes in relatives of nitrogen-fixing non-legume Parasponia.</title>
        <authorList>
            <person name="Van Velzen R."/>
            <person name="Holmer R."/>
            <person name="Bu F."/>
            <person name="Rutten L."/>
            <person name="Van Zeijl A."/>
            <person name="Liu W."/>
            <person name="Santuari L."/>
            <person name="Cao Q."/>
            <person name="Sharma T."/>
            <person name="Shen D."/>
            <person name="Roswanjaya Y."/>
            <person name="Wardhani T."/>
            <person name="Kalhor M.S."/>
            <person name="Jansen J."/>
            <person name="Van den Hoogen J."/>
            <person name="Gungor B."/>
            <person name="Hartog M."/>
            <person name="Hontelez J."/>
            <person name="Verver J."/>
            <person name="Yang W.-C."/>
            <person name="Schijlen E."/>
            <person name="Repin R."/>
            <person name="Schilthuizen M."/>
            <person name="Schranz E."/>
            <person name="Heidstra R."/>
            <person name="Miyata K."/>
            <person name="Fedorova E."/>
            <person name="Kohlen W."/>
            <person name="Bisseling T."/>
            <person name="Smit S."/>
            <person name="Geurts R."/>
        </authorList>
    </citation>
    <scope>NUCLEOTIDE SEQUENCE [LARGE SCALE GENOMIC DNA]</scope>
    <source>
        <strain evidence="2">cv. WU1-14</strain>
    </source>
</reference>
<evidence type="ECO:0000313" key="2">
    <source>
        <dbReference type="Proteomes" id="UP000237105"/>
    </source>
</evidence>
<keyword evidence="2" id="KW-1185">Reference proteome</keyword>
<gene>
    <name evidence="1" type="ORF">PanWU01x14_184190</name>
</gene>
<dbReference type="EMBL" id="JXTB01000175">
    <property type="protein sequence ID" value="PON56060.1"/>
    <property type="molecule type" value="Genomic_DNA"/>
</dbReference>
<evidence type="ECO:0000313" key="1">
    <source>
        <dbReference type="EMBL" id="PON56060.1"/>
    </source>
</evidence>